<keyword evidence="1" id="KW-1133">Transmembrane helix</keyword>
<dbReference type="AlphaFoldDB" id="A0A7J2U2U7"/>
<comment type="caution">
    <text evidence="2">The sequence shown here is derived from an EMBL/GenBank/DDBJ whole genome shotgun (WGS) entry which is preliminary data.</text>
</comment>
<gene>
    <name evidence="2" type="ORF">ENO26_06115</name>
</gene>
<evidence type="ECO:0000313" key="2">
    <source>
        <dbReference type="EMBL" id="HEM67124.1"/>
    </source>
</evidence>
<name>A0A7J2U2U7_9CREN</name>
<sequence>MMRNSIFNKNLFSTGLTGFIAVVIILTLSIAIGVSVYINMNSVFGIAKPPLSNAKIRIMCYLIGMNITSPSTVSSSNSSYLCLVSNPLAYNVKLRLYLSGRDKPIELDIDALAVKPLFCNVTSAMCRAISTRILYAEAALSDYNDQELGVEIVYR</sequence>
<protein>
    <submittedName>
        <fullName evidence="2">Uncharacterized protein</fullName>
    </submittedName>
</protein>
<dbReference type="EMBL" id="DSEU01000040">
    <property type="protein sequence ID" value="HEM67124.1"/>
    <property type="molecule type" value="Genomic_DNA"/>
</dbReference>
<keyword evidence="1" id="KW-0812">Transmembrane</keyword>
<organism evidence="2">
    <name type="scientific">Ignisphaera aggregans</name>
    <dbReference type="NCBI Taxonomy" id="334771"/>
    <lineage>
        <taxon>Archaea</taxon>
        <taxon>Thermoproteota</taxon>
        <taxon>Thermoprotei</taxon>
        <taxon>Desulfurococcales</taxon>
        <taxon>Desulfurococcaceae</taxon>
        <taxon>Ignisphaera</taxon>
    </lineage>
</organism>
<reference evidence="2" key="1">
    <citation type="journal article" date="2020" name="mSystems">
        <title>Genome- and Community-Level Interaction Insights into Carbon Utilization and Element Cycling Functions of Hydrothermarchaeota in Hydrothermal Sediment.</title>
        <authorList>
            <person name="Zhou Z."/>
            <person name="Liu Y."/>
            <person name="Xu W."/>
            <person name="Pan J."/>
            <person name="Luo Z.H."/>
            <person name="Li M."/>
        </authorList>
    </citation>
    <scope>NUCLEOTIDE SEQUENCE [LARGE SCALE GENOMIC DNA]</scope>
    <source>
        <strain evidence="2">SpSt-125</strain>
    </source>
</reference>
<proteinExistence type="predicted"/>
<evidence type="ECO:0000256" key="1">
    <source>
        <dbReference type="SAM" id="Phobius"/>
    </source>
</evidence>
<accession>A0A7J2U2U7</accession>
<keyword evidence="1" id="KW-0472">Membrane</keyword>
<feature type="transmembrane region" description="Helical" evidence="1">
    <location>
        <begin position="12"/>
        <end position="38"/>
    </location>
</feature>